<dbReference type="InterPro" id="IPR045851">
    <property type="entry name" value="AMP-bd_C_sf"/>
</dbReference>
<dbReference type="PANTHER" id="PTHR45527:SF1">
    <property type="entry name" value="FATTY ACID SYNTHASE"/>
    <property type="match status" value="1"/>
</dbReference>
<dbReference type="GO" id="GO:0044550">
    <property type="term" value="P:secondary metabolite biosynthetic process"/>
    <property type="evidence" value="ECO:0007669"/>
    <property type="project" value="TreeGrafter"/>
</dbReference>
<reference evidence="2 3" key="1">
    <citation type="submission" date="2020-08" db="EMBL/GenBank/DDBJ databases">
        <authorList>
            <person name="Liu C."/>
            <person name="Sun Q."/>
        </authorList>
    </citation>
    <scope>NUCLEOTIDE SEQUENCE [LARGE SCALE GENOMIC DNA]</scope>
    <source>
        <strain evidence="2 3">NSJ-61</strain>
    </source>
</reference>
<dbReference type="Proteomes" id="UP000515856">
    <property type="component" value="Chromosome"/>
</dbReference>
<dbReference type="EMBL" id="CP060636">
    <property type="protein sequence ID" value="QNM14204.1"/>
    <property type="molecule type" value="Genomic_DNA"/>
</dbReference>
<dbReference type="GO" id="GO:0005737">
    <property type="term" value="C:cytoplasm"/>
    <property type="evidence" value="ECO:0007669"/>
    <property type="project" value="TreeGrafter"/>
</dbReference>
<evidence type="ECO:0000313" key="2">
    <source>
        <dbReference type="EMBL" id="QNM14204.1"/>
    </source>
</evidence>
<feature type="domain" description="AMP-dependent synthetase/ligase" evidence="1">
    <location>
        <begin position="9"/>
        <end position="365"/>
    </location>
</feature>
<dbReference type="PANTHER" id="PTHR45527">
    <property type="entry name" value="NONRIBOSOMAL PEPTIDE SYNTHETASE"/>
    <property type="match status" value="1"/>
</dbReference>
<dbReference type="Pfam" id="PF00501">
    <property type="entry name" value="AMP-binding"/>
    <property type="match status" value="1"/>
</dbReference>
<dbReference type="InterPro" id="IPR042099">
    <property type="entry name" value="ANL_N_sf"/>
</dbReference>
<evidence type="ECO:0000259" key="1">
    <source>
        <dbReference type="Pfam" id="PF00501"/>
    </source>
</evidence>
<proteinExistence type="predicted"/>
<dbReference type="CDD" id="cd05930">
    <property type="entry name" value="A_NRPS"/>
    <property type="match status" value="1"/>
</dbReference>
<evidence type="ECO:0000313" key="3">
    <source>
        <dbReference type="Proteomes" id="UP000515856"/>
    </source>
</evidence>
<dbReference type="InterPro" id="IPR010071">
    <property type="entry name" value="AA_adenyl_dom"/>
</dbReference>
<dbReference type="GO" id="GO:0031177">
    <property type="term" value="F:phosphopantetheine binding"/>
    <property type="evidence" value="ECO:0007669"/>
    <property type="project" value="TreeGrafter"/>
</dbReference>
<organism evidence="2 3">
    <name type="scientific">[Eubacterium] hominis</name>
    <dbReference type="NCBI Taxonomy" id="2764325"/>
    <lineage>
        <taxon>Bacteria</taxon>
        <taxon>Bacillati</taxon>
        <taxon>Bacillota</taxon>
        <taxon>Erysipelotrichia</taxon>
        <taxon>Erysipelotrichales</taxon>
        <taxon>Erysipelotrichaceae</taxon>
        <taxon>Amedibacillus</taxon>
    </lineage>
</organism>
<gene>
    <name evidence="2" type="ORF">H9Q80_00440</name>
</gene>
<dbReference type="InterPro" id="IPR000873">
    <property type="entry name" value="AMP-dep_synth/lig_dom"/>
</dbReference>
<accession>A0A7G9GTS2</accession>
<dbReference type="GO" id="GO:0043041">
    <property type="term" value="P:amino acid activation for nonribosomal peptide biosynthetic process"/>
    <property type="evidence" value="ECO:0007669"/>
    <property type="project" value="TreeGrafter"/>
</dbReference>
<dbReference type="AlphaFoldDB" id="A0A7G9GTS2"/>
<keyword evidence="3" id="KW-1185">Reference proteome</keyword>
<dbReference type="KEGG" id="ehn:H9Q80_00440"/>
<sequence length="508" mass="57784">MMFNILTYLEKSAAQYPDKIAFADKDKSITYEELVKRSKGIGSQLAKQFSPRTPIPVFMEKSVDTISLFFGIVYAGCFYVLLDTKQPKTRLDHILNTLNVNTLITSMGYDRDLKKIEFAGKVIYLEELEEDNVINENSLMKIKEQALDTDPLYGIFTSGSTGIPKGVIVAHRSVIDFIDVFTETFGITSEDVIGNQAPWDFDVSVKDIYSTIATGATMQIIPKQFFSFPTKLIDFLCEREVTTIIWAVSAICIISTLKGFEYKVPTKLNKIMFSGEVMPVKQLNIWREYLPDAMYVNLYGPTEITCNCTYHIIKEDYEPGDVIPIGKPFPNERVFLLDDENKEVKEPGKKGELCVSGTAVTLGYYNNSEQTQKAFTQNPLNPYYLETIYRTGDLAYYNENGLLCFASRKDFQIKHMGHRIELGEIEGSMESIHEIKRACCIFENNKIHAFYDGAIDKKEIVRGLKKTLPVFMIPNVFIQVEQFPITKNGKIDRTELKKKIEGEDVVQA</sequence>
<dbReference type="SUPFAM" id="SSF56801">
    <property type="entry name" value="Acetyl-CoA synthetase-like"/>
    <property type="match status" value="1"/>
</dbReference>
<protein>
    <submittedName>
        <fullName evidence="2">Amino acid adenylation domain-containing protein</fullName>
    </submittedName>
</protein>
<dbReference type="NCBIfam" id="TIGR01733">
    <property type="entry name" value="AA-adenyl-dom"/>
    <property type="match status" value="1"/>
</dbReference>
<dbReference type="Gene3D" id="3.40.50.12780">
    <property type="entry name" value="N-terminal domain of ligase-like"/>
    <property type="match status" value="1"/>
</dbReference>
<name>A0A7G9GTS2_9FIRM</name>
<dbReference type="Gene3D" id="3.30.300.30">
    <property type="match status" value="1"/>
</dbReference>